<dbReference type="InterPro" id="IPR043168">
    <property type="entry name" value="DegV_C"/>
</dbReference>
<dbReference type="EMBL" id="BMHB01000002">
    <property type="protein sequence ID" value="GGI16539.1"/>
    <property type="molecule type" value="Genomic_DNA"/>
</dbReference>
<dbReference type="Proteomes" id="UP000626244">
    <property type="component" value="Unassembled WGS sequence"/>
</dbReference>
<dbReference type="AlphaFoldDB" id="A0A8J3APS6"/>
<dbReference type="Pfam" id="PF02645">
    <property type="entry name" value="DegV"/>
    <property type="match status" value="1"/>
</dbReference>
<dbReference type="NCBIfam" id="TIGR00762">
    <property type="entry name" value="DegV"/>
    <property type="match status" value="1"/>
</dbReference>
<dbReference type="PANTHER" id="PTHR33434:SF2">
    <property type="entry name" value="FATTY ACID-BINDING PROTEIN TM_1468"/>
    <property type="match status" value="1"/>
</dbReference>
<evidence type="ECO:0000313" key="3">
    <source>
        <dbReference type="Proteomes" id="UP000626244"/>
    </source>
</evidence>
<keyword evidence="3" id="KW-1185">Reference proteome</keyword>
<accession>A0A8J3APS6</accession>
<dbReference type="PROSITE" id="PS51482">
    <property type="entry name" value="DEGV"/>
    <property type="match status" value="1"/>
</dbReference>
<dbReference type="GO" id="GO:0008289">
    <property type="term" value="F:lipid binding"/>
    <property type="evidence" value="ECO:0007669"/>
    <property type="project" value="UniProtKB-KW"/>
</dbReference>
<evidence type="ECO:0000313" key="2">
    <source>
        <dbReference type="EMBL" id="GGI16539.1"/>
    </source>
</evidence>
<dbReference type="SUPFAM" id="SSF82549">
    <property type="entry name" value="DAK1/DegV-like"/>
    <property type="match status" value="1"/>
</dbReference>
<comment type="caution">
    <text evidence="2">The sequence shown here is derived from an EMBL/GenBank/DDBJ whole genome shotgun (WGS) entry which is preliminary data.</text>
</comment>
<gene>
    <name evidence="2" type="primary">degV</name>
    <name evidence="2" type="ORF">GCM10007380_33470</name>
</gene>
<reference evidence="3" key="1">
    <citation type="journal article" date="2019" name="Int. J. Syst. Evol. Microbiol.">
        <title>The Global Catalogue of Microorganisms (GCM) 10K type strain sequencing project: providing services to taxonomists for standard genome sequencing and annotation.</title>
        <authorList>
            <consortium name="The Broad Institute Genomics Platform"/>
            <consortium name="The Broad Institute Genome Sequencing Center for Infectious Disease"/>
            <person name="Wu L."/>
            <person name="Ma J."/>
        </authorList>
    </citation>
    <scope>NUCLEOTIDE SEQUENCE [LARGE SCALE GENOMIC DNA]</scope>
    <source>
        <strain evidence="3">CGMCC 1.14993</strain>
    </source>
</reference>
<evidence type="ECO:0000256" key="1">
    <source>
        <dbReference type="ARBA" id="ARBA00023121"/>
    </source>
</evidence>
<dbReference type="Gene3D" id="3.40.50.10170">
    <property type="match status" value="1"/>
</dbReference>
<name>A0A8J3APS6_9BACI</name>
<dbReference type="Gene3D" id="3.30.1180.10">
    <property type="match status" value="1"/>
</dbReference>
<dbReference type="InterPro" id="IPR050270">
    <property type="entry name" value="DegV_domain_contain"/>
</dbReference>
<keyword evidence="1" id="KW-0446">Lipid-binding</keyword>
<evidence type="ECO:0008006" key="4">
    <source>
        <dbReference type="Google" id="ProtNLM"/>
    </source>
</evidence>
<proteinExistence type="predicted"/>
<dbReference type="OrthoDB" id="9775494at2"/>
<dbReference type="RefSeq" id="WP_088001149.1">
    <property type="nucleotide sequence ID" value="NZ_BMHB01000002.1"/>
</dbReference>
<organism evidence="2 3">
    <name type="scientific">Gottfriedia solisilvae</name>
    <dbReference type="NCBI Taxonomy" id="1516104"/>
    <lineage>
        <taxon>Bacteria</taxon>
        <taxon>Bacillati</taxon>
        <taxon>Bacillota</taxon>
        <taxon>Bacilli</taxon>
        <taxon>Bacillales</taxon>
        <taxon>Bacillaceae</taxon>
        <taxon>Gottfriedia</taxon>
    </lineage>
</organism>
<sequence>MRTAIVTDSTAYIPQELRDSLDIHMLPLNVIFGDASYQEEVEITAEQFFLKVREQEELPKTSQPAYGEIINKFEQLSKEYDAVVAISLSSGISGTYQSFVSAGSMFDDLEVVAYDSEISCMVQGFYVIEAAQMAAKGAEPTEIIERLDEMKKTINAYFMVSDLGHLQRGGRLSSAQAFVGSLLQVKPVLTFENKQIVAFEKIRTEKKAMKRIFELFGEVASKGEKMKAVVIHSSREADAKEIAEQLHEQYPNVEIEISYFGPVIGTHLGEGSLGLGWYVI</sequence>
<dbReference type="PANTHER" id="PTHR33434">
    <property type="entry name" value="DEGV DOMAIN-CONTAINING PROTEIN DR_1986-RELATED"/>
    <property type="match status" value="1"/>
</dbReference>
<dbReference type="InterPro" id="IPR003797">
    <property type="entry name" value="DegV"/>
</dbReference>
<protein>
    <recommendedName>
        <fullName evidence="4">DegV domain-containing protein</fullName>
    </recommendedName>
</protein>